<evidence type="ECO:0000256" key="2">
    <source>
        <dbReference type="ARBA" id="ARBA00022630"/>
    </source>
</evidence>
<evidence type="ECO:0000256" key="4">
    <source>
        <dbReference type="ARBA" id="ARBA00023002"/>
    </source>
</evidence>
<dbReference type="GO" id="GO:0004497">
    <property type="term" value="F:monooxygenase activity"/>
    <property type="evidence" value="ECO:0007669"/>
    <property type="project" value="UniProtKB-KW"/>
</dbReference>
<dbReference type="AlphaFoldDB" id="A0AAV9UUA7"/>
<reference evidence="8 9" key="1">
    <citation type="submission" date="2019-10" db="EMBL/GenBank/DDBJ databases">
        <authorList>
            <person name="Palmer J.M."/>
        </authorList>
    </citation>
    <scope>NUCLEOTIDE SEQUENCE [LARGE SCALE GENOMIC DNA]</scope>
    <source>
        <strain evidence="8 9">TWF696</strain>
    </source>
</reference>
<comment type="similarity">
    <text evidence="1">Belongs to the paxM FAD-dependent monooxygenase family.</text>
</comment>
<gene>
    <name evidence="8" type="ORF">TWF696_007367</name>
</gene>
<evidence type="ECO:0000256" key="3">
    <source>
        <dbReference type="ARBA" id="ARBA00022827"/>
    </source>
</evidence>
<evidence type="ECO:0000256" key="6">
    <source>
        <dbReference type="SAM" id="Phobius"/>
    </source>
</evidence>
<dbReference type="InterPro" id="IPR050493">
    <property type="entry name" value="FAD-dep_Monooxygenase_BioMet"/>
</dbReference>
<evidence type="ECO:0000313" key="8">
    <source>
        <dbReference type="EMBL" id="KAK6347295.1"/>
    </source>
</evidence>
<dbReference type="Proteomes" id="UP001375240">
    <property type="component" value="Unassembled WGS sequence"/>
</dbReference>
<comment type="caution">
    <text evidence="8">The sequence shown here is derived from an EMBL/GenBank/DDBJ whole genome shotgun (WGS) entry which is preliminary data.</text>
</comment>
<keyword evidence="9" id="KW-1185">Reference proteome</keyword>
<keyword evidence="5" id="KW-0503">Monooxygenase</keyword>
<keyword evidence="2" id="KW-0285">Flavoprotein</keyword>
<keyword evidence="4" id="KW-0560">Oxidoreductase</keyword>
<protein>
    <recommendedName>
        <fullName evidence="7">FAD-binding domain-containing protein</fullName>
    </recommendedName>
</protein>
<dbReference type="PRINTS" id="PR00420">
    <property type="entry name" value="RNGMNOXGNASE"/>
</dbReference>
<keyword evidence="3" id="KW-0274">FAD</keyword>
<proteinExistence type="inferred from homology"/>
<dbReference type="EMBL" id="JAVHNQ010000005">
    <property type="protein sequence ID" value="KAK6347295.1"/>
    <property type="molecule type" value="Genomic_DNA"/>
</dbReference>
<feature type="transmembrane region" description="Helical" evidence="6">
    <location>
        <begin position="400"/>
        <end position="422"/>
    </location>
</feature>
<evidence type="ECO:0000256" key="1">
    <source>
        <dbReference type="ARBA" id="ARBA00007992"/>
    </source>
</evidence>
<dbReference type="SUPFAM" id="SSF51905">
    <property type="entry name" value="FAD/NAD(P)-binding domain"/>
    <property type="match status" value="1"/>
</dbReference>
<dbReference type="PANTHER" id="PTHR13789">
    <property type="entry name" value="MONOOXYGENASE"/>
    <property type="match status" value="1"/>
</dbReference>
<keyword evidence="6" id="KW-1133">Transmembrane helix</keyword>
<feature type="domain" description="FAD-binding" evidence="7">
    <location>
        <begin position="9"/>
        <end position="365"/>
    </location>
</feature>
<evidence type="ECO:0000259" key="7">
    <source>
        <dbReference type="Pfam" id="PF01494"/>
    </source>
</evidence>
<accession>A0AAV9UUA7</accession>
<dbReference type="PANTHER" id="PTHR13789:SF309">
    <property type="entry name" value="PUTATIVE (AFU_ORTHOLOGUE AFUA_6G14510)-RELATED"/>
    <property type="match status" value="1"/>
</dbReference>
<dbReference type="InterPro" id="IPR036188">
    <property type="entry name" value="FAD/NAD-bd_sf"/>
</dbReference>
<sequence>MPASAAPTIAIIGGGLSGLALAIFVARLLPDATIKIYEVRPADQPSSWGTINMTPNALRVLDRLGVYKTIAPQGYNFDNLTMLNHNLDLFASVPIANVAEFGYQSLRIERRLIHAALLKEARSKPQIEILYDRKCTGITDSPSSSTVSITFSSGETVTADLLIACDGIHSTVRKSFVSDPAAREAHFMNQLSIGGFITAAEIAEYSPKNVTYPIMMFAPESQTGANFMLWPYTHDGQNLTFFTTLPKETEEADWKAAYDDKQKLKDILMETFSAPDSPWNTLVKRTIELSDASKYRHWAFYKHTLPEKFYSDSGRVIIIGDAAHAMPPSGGQGGAMAFEDAETLAYTLAYTLRDSNGSSRLGSATALENLQKWSDHRLQRLRTIAELNARMTSLRKAGNGFVGGVLFAVKMWVIWIMSWLGVLGRTRRAVNNYDAKKEAEVLFGEAITKME</sequence>
<name>A0AAV9UUA7_9PEZI</name>
<feature type="transmembrane region" description="Helical" evidence="6">
    <location>
        <begin position="6"/>
        <end position="29"/>
    </location>
</feature>
<keyword evidence="6" id="KW-0472">Membrane</keyword>
<dbReference type="InterPro" id="IPR002938">
    <property type="entry name" value="FAD-bd"/>
</dbReference>
<evidence type="ECO:0000313" key="9">
    <source>
        <dbReference type="Proteomes" id="UP001375240"/>
    </source>
</evidence>
<dbReference type="GO" id="GO:0071949">
    <property type="term" value="F:FAD binding"/>
    <property type="evidence" value="ECO:0007669"/>
    <property type="project" value="InterPro"/>
</dbReference>
<dbReference type="Pfam" id="PF01494">
    <property type="entry name" value="FAD_binding_3"/>
    <property type="match status" value="1"/>
</dbReference>
<dbReference type="Gene3D" id="3.50.50.60">
    <property type="entry name" value="FAD/NAD(P)-binding domain"/>
    <property type="match status" value="1"/>
</dbReference>
<evidence type="ECO:0000256" key="5">
    <source>
        <dbReference type="ARBA" id="ARBA00023033"/>
    </source>
</evidence>
<organism evidence="8 9">
    <name type="scientific">Orbilia brochopaga</name>
    <dbReference type="NCBI Taxonomy" id="3140254"/>
    <lineage>
        <taxon>Eukaryota</taxon>
        <taxon>Fungi</taxon>
        <taxon>Dikarya</taxon>
        <taxon>Ascomycota</taxon>
        <taxon>Pezizomycotina</taxon>
        <taxon>Orbiliomycetes</taxon>
        <taxon>Orbiliales</taxon>
        <taxon>Orbiliaceae</taxon>
        <taxon>Orbilia</taxon>
    </lineage>
</organism>
<keyword evidence="6" id="KW-0812">Transmembrane</keyword>